<proteinExistence type="inferred from homology"/>
<reference evidence="6" key="1">
    <citation type="submission" date="2021-02" db="EMBL/GenBank/DDBJ databases">
        <authorList>
            <person name="Nowell W R."/>
        </authorList>
    </citation>
    <scope>NUCLEOTIDE SEQUENCE</scope>
    <source>
        <strain evidence="6">Ploen Becks lab</strain>
    </source>
</reference>
<dbReference type="Pfam" id="PF21322">
    <property type="entry name" value="KDM6_C-hel"/>
    <property type="match status" value="1"/>
</dbReference>
<dbReference type="Gene3D" id="1.20.58.1370">
    <property type="match status" value="1"/>
</dbReference>
<comment type="similarity">
    <text evidence="3">Belongs to the UTX family.</text>
</comment>
<dbReference type="GO" id="GO:0044666">
    <property type="term" value="C:MLL3/4 complex"/>
    <property type="evidence" value="ECO:0007669"/>
    <property type="project" value="TreeGrafter"/>
</dbReference>
<evidence type="ECO:0000256" key="2">
    <source>
        <dbReference type="ARBA" id="ARBA00023242"/>
    </source>
</evidence>
<dbReference type="GO" id="GO:0010468">
    <property type="term" value="P:regulation of gene expression"/>
    <property type="evidence" value="ECO:0007669"/>
    <property type="project" value="TreeGrafter"/>
</dbReference>
<keyword evidence="7" id="KW-1185">Reference proteome</keyword>
<comment type="subcellular location">
    <subcellularLocation>
        <location evidence="1">Nucleus</location>
    </subcellularLocation>
</comment>
<accession>A0A813YUB4</accession>
<feature type="region of interest" description="Disordered" evidence="4">
    <location>
        <begin position="73"/>
        <end position="109"/>
    </location>
</feature>
<dbReference type="PANTHER" id="PTHR14017">
    <property type="entry name" value="LYSINE-SPECIFIC DEMETHYLASE"/>
    <property type="match status" value="1"/>
</dbReference>
<dbReference type="OrthoDB" id="418911at2759"/>
<dbReference type="EMBL" id="CAJNOC010001757">
    <property type="protein sequence ID" value="CAF0888846.1"/>
    <property type="molecule type" value="Genomic_DNA"/>
</dbReference>
<dbReference type="InterPro" id="IPR048562">
    <property type="entry name" value="KDM6A_B-like_C-hel"/>
</dbReference>
<organism evidence="6 7">
    <name type="scientific">Brachionus calyciflorus</name>
    <dbReference type="NCBI Taxonomy" id="104777"/>
    <lineage>
        <taxon>Eukaryota</taxon>
        <taxon>Metazoa</taxon>
        <taxon>Spiralia</taxon>
        <taxon>Gnathifera</taxon>
        <taxon>Rotifera</taxon>
        <taxon>Eurotatoria</taxon>
        <taxon>Monogononta</taxon>
        <taxon>Pseudotrocha</taxon>
        <taxon>Ploima</taxon>
        <taxon>Brachionidae</taxon>
        <taxon>Brachionus</taxon>
    </lineage>
</organism>
<dbReference type="PANTHER" id="PTHR14017:SF1">
    <property type="entry name" value="LD02225P"/>
    <property type="match status" value="1"/>
</dbReference>
<keyword evidence="2" id="KW-0539">Nucleus</keyword>
<dbReference type="Gene3D" id="2.60.120.650">
    <property type="entry name" value="Cupin"/>
    <property type="match status" value="1"/>
</dbReference>
<evidence type="ECO:0000256" key="4">
    <source>
        <dbReference type="SAM" id="MobiDB-lite"/>
    </source>
</evidence>
<gene>
    <name evidence="6" type="ORF">OXX778_LOCUS10800</name>
</gene>
<dbReference type="AlphaFoldDB" id="A0A813YUB4"/>
<comment type="caution">
    <text evidence="6">The sequence shown here is derived from an EMBL/GenBank/DDBJ whole genome shotgun (WGS) entry which is preliminary data.</text>
</comment>
<dbReference type="GO" id="GO:0000978">
    <property type="term" value="F:RNA polymerase II cis-regulatory region sequence-specific DNA binding"/>
    <property type="evidence" value="ECO:0007669"/>
    <property type="project" value="TreeGrafter"/>
</dbReference>
<name>A0A813YUB4_9BILA</name>
<evidence type="ECO:0000259" key="5">
    <source>
        <dbReference type="Pfam" id="PF21322"/>
    </source>
</evidence>
<feature type="domain" description="Lysine-specific demethylase 6A/B-like C-terminal helical" evidence="5">
    <location>
        <begin position="39"/>
        <end position="72"/>
    </location>
</feature>
<evidence type="ECO:0000313" key="7">
    <source>
        <dbReference type="Proteomes" id="UP000663879"/>
    </source>
</evidence>
<evidence type="ECO:0000256" key="1">
    <source>
        <dbReference type="ARBA" id="ARBA00004123"/>
    </source>
</evidence>
<evidence type="ECO:0000256" key="3">
    <source>
        <dbReference type="ARBA" id="ARBA00034483"/>
    </source>
</evidence>
<sequence length="109" mass="12518">MILKTYTLDTKYTGTGVVNAVGWCNNVSWNVGPMVNSHYKTAIERYEWKRLKFNRSIVPMQHFSLNLAENIKKESKSNDEDNNDVIFGSHINEDSSDEDKEEKNFVGQG</sequence>
<dbReference type="InterPro" id="IPR051630">
    <property type="entry name" value="Corepressor-Demethylase"/>
</dbReference>
<dbReference type="GO" id="GO:0031490">
    <property type="term" value="F:chromatin DNA binding"/>
    <property type="evidence" value="ECO:0007669"/>
    <property type="project" value="TreeGrafter"/>
</dbReference>
<dbReference type="Proteomes" id="UP000663879">
    <property type="component" value="Unassembled WGS sequence"/>
</dbReference>
<evidence type="ECO:0000313" key="6">
    <source>
        <dbReference type="EMBL" id="CAF0888846.1"/>
    </source>
</evidence>
<protein>
    <recommendedName>
        <fullName evidence="5">Lysine-specific demethylase 6A/B-like C-terminal helical domain-containing protein</fullName>
    </recommendedName>
</protein>